<evidence type="ECO:0000256" key="2">
    <source>
        <dbReference type="SAM" id="Phobius"/>
    </source>
</evidence>
<reference evidence="5" key="1">
    <citation type="journal article" date="2020" name="PLoS Negl. Trop. Dis.">
        <title>High-quality nuclear genome for Sarcoptes scabiei-A critical resource for a neglected parasite.</title>
        <authorList>
            <person name="Korhonen P.K."/>
            <person name="Gasser R.B."/>
            <person name="Ma G."/>
            <person name="Wang T."/>
            <person name="Stroehlein A.J."/>
            <person name="Young N.D."/>
            <person name="Ang C.S."/>
            <person name="Fernando D.D."/>
            <person name="Lu H.C."/>
            <person name="Taylor S."/>
            <person name="Reynolds S.L."/>
            <person name="Mofiz E."/>
            <person name="Najaraj S.H."/>
            <person name="Gowda H."/>
            <person name="Madugundu A."/>
            <person name="Renuse S."/>
            <person name="Holt D."/>
            <person name="Pandey A."/>
            <person name="Papenfuss A.T."/>
            <person name="Fischer K."/>
        </authorList>
    </citation>
    <scope>NUCLEOTIDE SEQUENCE [LARGE SCALE GENOMIC DNA]</scope>
</reference>
<protein>
    <submittedName>
        <fullName evidence="3 4">Uncharacterized protein</fullName>
    </submittedName>
</protein>
<keyword evidence="2" id="KW-0812">Transmembrane</keyword>
<gene>
    <name evidence="3" type="ORF">SSS_885</name>
</gene>
<name>A0A834VFV2_SARSC</name>
<organism evidence="3">
    <name type="scientific">Sarcoptes scabiei</name>
    <name type="common">Itch mite</name>
    <name type="synonym">Acarus scabiei</name>
    <dbReference type="NCBI Taxonomy" id="52283"/>
    <lineage>
        <taxon>Eukaryota</taxon>
        <taxon>Metazoa</taxon>
        <taxon>Ecdysozoa</taxon>
        <taxon>Arthropoda</taxon>
        <taxon>Chelicerata</taxon>
        <taxon>Arachnida</taxon>
        <taxon>Acari</taxon>
        <taxon>Acariformes</taxon>
        <taxon>Sarcoptiformes</taxon>
        <taxon>Astigmata</taxon>
        <taxon>Psoroptidia</taxon>
        <taxon>Sarcoptoidea</taxon>
        <taxon>Sarcoptidae</taxon>
        <taxon>Sarcoptinae</taxon>
        <taxon>Sarcoptes</taxon>
    </lineage>
</organism>
<reference evidence="4" key="3">
    <citation type="submission" date="2022-06" db="UniProtKB">
        <authorList>
            <consortium name="EnsemblMetazoa"/>
        </authorList>
    </citation>
    <scope>IDENTIFICATION</scope>
</reference>
<keyword evidence="5" id="KW-1185">Reference proteome</keyword>
<proteinExistence type="predicted"/>
<evidence type="ECO:0000313" key="3">
    <source>
        <dbReference type="EMBL" id="KAF7495301.1"/>
    </source>
</evidence>
<feature type="region of interest" description="Disordered" evidence="1">
    <location>
        <begin position="146"/>
        <end position="166"/>
    </location>
</feature>
<dbReference type="EMBL" id="WVUK01000048">
    <property type="protein sequence ID" value="KAF7495301.1"/>
    <property type="molecule type" value="Genomic_DNA"/>
</dbReference>
<dbReference type="EnsemblMetazoa" id="SSS_885s_mrna">
    <property type="protein sequence ID" value="KAF7495301.1"/>
    <property type="gene ID" value="SSS_885"/>
</dbReference>
<feature type="transmembrane region" description="Helical" evidence="2">
    <location>
        <begin position="492"/>
        <end position="509"/>
    </location>
</feature>
<feature type="compositionally biased region" description="Polar residues" evidence="1">
    <location>
        <begin position="295"/>
        <end position="312"/>
    </location>
</feature>
<keyword evidence="2" id="KW-1133">Transmembrane helix</keyword>
<evidence type="ECO:0000313" key="5">
    <source>
        <dbReference type="Proteomes" id="UP000070412"/>
    </source>
</evidence>
<evidence type="ECO:0000313" key="4">
    <source>
        <dbReference type="EnsemblMetazoa" id="KAF7495301.1"/>
    </source>
</evidence>
<accession>A0A834VFV2</accession>
<feature type="transmembrane region" description="Helical" evidence="2">
    <location>
        <begin position="408"/>
        <end position="433"/>
    </location>
</feature>
<dbReference type="Proteomes" id="UP000070412">
    <property type="component" value="Unassembled WGS sequence"/>
</dbReference>
<dbReference type="AlphaFoldDB" id="A0A834VFV2"/>
<feature type="region of interest" description="Disordered" evidence="1">
    <location>
        <begin position="272"/>
        <end position="318"/>
    </location>
</feature>
<feature type="transmembrane region" description="Helical" evidence="2">
    <location>
        <begin position="515"/>
        <end position="535"/>
    </location>
</feature>
<feature type="transmembrane region" description="Helical" evidence="2">
    <location>
        <begin position="456"/>
        <end position="480"/>
    </location>
</feature>
<reference evidence="3" key="2">
    <citation type="submission" date="2020-01" db="EMBL/GenBank/DDBJ databases">
        <authorList>
            <person name="Korhonen P.K.K."/>
            <person name="Guangxu M.G."/>
            <person name="Wang T.W."/>
            <person name="Stroehlein A.J.S."/>
            <person name="Young N.D."/>
            <person name="Ang C.-S.A."/>
            <person name="Fernando D.W.F."/>
            <person name="Lu H.L."/>
            <person name="Taylor S.T."/>
            <person name="Ehtesham M.E.M."/>
            <person name="Najaraj S.H.N."/>
            <person name="Harsha G.H.G."/>
            <person name="Madugundu A.M."/>
            <person name="Renuse S.R."/>
            <person name="Holt D.H."/>
            <person name="Pandey A.P."/>
            <person name="Papenfuss A.P."/>
            <person name="Gasser R.B.G."/>
            <person name="Fischer K.F."/>
        </authorList>
    </citation>
    <scope>NUCLEOTIDE SEQUENCE</scope>
    <source>
        <strain evidence="3">SSS_KF_BRIS2020</strain>
    </source>
</reference>
<dbReference type="OrthoDB" id="10416511at2759"/>
<feature type="compositionally biased region" description="Low complexity" evidence="1">
    <location>
        <begin position="146"/>
        <end position="161"/>
    </location>
</feature>
<sequence>MGQNLSDFGQTNRFGQNYIPYDANAWRRLSQSYLDHLFESDTKFLNQNDLELLELERYWNHRRKNCNPIDANSDRKRLMPISRTALSPDILSDRYSKRPVWKNLSESSHLTKNNHYRYHSLANLAAFQPNRDQLQSLQNDLIRKSISNASQSSSSPSNNQSLTPKRIDQIRNYQSIPKIEENLSKDSYSINDSIANRSSEKRSNRKFSTFDYLEEPRRKFQKEKISSTTRIIDEPRLKSCFRNSPTSSRVISSSPSELSRIDVVNQNLRSEIKQLHRPSSSSEQSFENRHRKESYTSNYRMQTINQSNTFESNDSHRYDSNGDNDYSIRRFPFHNDNHQLDPLVGHVRFDDFETSDRSLSPIHRSTKLLNGPISNKSIQNDFSLNVLDRYDGDHRKGFSKNPNIFMEFFKILTVMLVLLNVASIVWHCLYVHFTSIRIKLGQQINGVVYAMSPSEMLAWIIAIAIVEILNWILSLFAIYATIRERYWPSWNITWIFYLIAAFGASTELLRGSITAWLLPSICGLCLSIITHQIAIKRLKA</sequence>
<keyword evidence="2" id="KW-0472">Membrane</keyword>
<evidence type="ECO:0000256" key="1">
    <source>
        <dbReference type="SAM" id="MobiDB-lite"/>
    </source>
</evidence>